<evidence type="ECO:0000256" key="1">
    <source>
        <dbReference type="SAM" id="Phobius"/>
    </source>
</evidence>
<dbReference type="PANTHER" id="PTHR35867">
    <property type="entry name" value="PROTEIN RSEC"/>
    <property type="match status" value="1"/>
</dbReference>
<keyword evidence="3" id="KW-1185">Reference proteome</keyword>
<dbReference type="PANTHER" id="PTHR35867:SF1">
    <property type="entry name" value="PROTEIN RSEC"/>
    <property type="match status" value="1"/>
</dbReference>
<dbReference type="InterPro" id="IPR007359">
    <property type="entry name" value="SigmaE_reg_RseC_MucC"/>
</dbReference>
<dbReference type="EMBL" id="JAAAWO010000001">
    <property type="protein sequence ID" value="NDW14421.1"/>
    <property type="molecule type" value="Genomic_DNA"/>
</dbReference>
<accession>A0A6N9TBB7</accession>
<gene>
    <name evidence="2" type="ORF">GTQ48_02590</name>
</gene>
<evidence type="ECO:0000313" key="3">
    <source>
        <dbReference type="Proteomes" id="UP000471381"/>
    </source>
</evidence>
<comment type="caution">
    <text evidence="2">The sequence shown here is derived from an EMBL/GenBank/DDBJ whole genome shotgun (WGS) entry which is preliminary data.</text>
</comment>
<dbReference type="PIRSF" id="PIRSF004923">
    <property type="entry name" value="RseC"/>
    <property type="match status" value="1"/>
</dbReference>
<dbReference type="Pfam" id="PF04246">
    <property type="entry name" value="RseC_MucC"/>
    <property type="match status" value="1"/>
</dbReference>
<keyword evidence="1" id="KW-0812">Transmembrane</keyword>
<sequence>MIEESATVVAVDGDSVTVESAIKSTCSSCQAQSDCGTGAISRALAPKMQRLTLSTPMTVSVGQSVTIGVPEAGVLSASAWLYLLPLFMFIGCFSLASYFLPTIGLTHELWGILPSTIATVLVYRYTAKKLQRIESAKYRPVLLKAEPLERV</sequence>
<organism evidence="2 3">
    <name type="scientific">Alteromonas genovensis</name>
    <dbReference type="NCBI Taxonomy" id="471225"/>
    <lineage>
        <taxon>Bacteria</taxon>
        <taxon>Pseudomonadati</taxon>
        <taxon>Pseudomonadota</taxon>
        <taxon>Gammaproteobacteria</taxon>
        <taxon>Alteromonadales</taxon>
        <taxon>Alteromonadaceae</taxon>
        <taxon>Alteromonas/Salinimonas group</taxon>
        <taxon>Alteromonas</taxon>
    </lineage>
</organism>
<proteinExistence type="predicted"/>
<reference evidence="2 3" key="1">
    <citation type="submission" date="2020-01" db="EMBL/GenBank/DDBJ databases">
        <title>Genomes of bacteria type strains.</title>
        <authorList>
            <person name="Chen J."/>
            <person name="Zhu S."/>
            <person name="Yang J."/>
        </authorList>
    </citation>
    <scope>NUCLEOTIDE SEQUENCE [LARGE SCALE GENOMIC DNA]</scope>
    <source>
        <strain evidence="2 3">LMG 24078</strain>
    </source>
</reference>
<evidence type="ECO:0000313" key="2">
    <source>
        <dbReference type="EMBL" id="NDW14421.1"/>
    </source>
</evidence>
<keyword evidence="1" id="KW-1133">Transmembrane helix</keyword>
<feature type="transmembrane region" description="Helical" evidence="1">
    <location>
        <begin position="80"/>
        <end position="103"/>
    </location>
</feature>
<protein>
    <submittedName>
        <fullName evidence="2">Transcriptional regulator</fullName>
    </submittedName>
</protein>
<keyword evidence="1" id="KW-0472">Membrane</keyword>
<dbReference type="AlphaFoldDB" id="A0A6N9TBB7"/>
<dbReference type="RefSeq" id="WP_163105016.1">
    <property type="nucleotide sequence ID" value="NZ_JAAAWO010000001.1"/>
</dbReference>
<name>A0A6N9TBB7_9ALTE</name>
<feature type="transmembrane region" description="Helical" evidence="1">
    <location>
        <begin position="109"/>
        <end position="127"/>
    </location>
</feature>
<dbReference type="Proteomes" id="UP000471381">
    <property type="component" value="Unassembled WGS sequence"/>
</dbReference>
<dbReference type="InterPro" id="IPR026268">
    <property type="entry name" value="RseC"/>
</dbReference>